<dbReference type="GO" id="GO:0005886">
    <property type="term" value="C:plasma membrane"/>
    <property type="evidence" value="ECO:0007669"/>
    <property type="project" value="UniProtKB-SubCell"/>
</dbReference>
<evidence type="ECO:0000256" key="1">
    <source>
        <dbReference type="ARBA" id="ARBA00004651"/>
    </source>
</evidence>
<feature type="transmembrane region" description="Helical" evidence="7">
    <location>
        <begin position="21"/>
        <end position="42"/>
    </location>
</feature>
<keyword evidence="3 7" id="KW-0812">Transmembrane</keyword>
<gene>
    <name evidence="10" type="ORF">EDD57_12413</name>
</gene>
<dbReference type="GO" id="GO:0022857">
    <property type="term" value="F:transmembrane transporter activity"/>
    <property type="evidence" value="ECO:0007669"/>
    <property type="project" value="TreeGrafter"/>
</dbReference>
<name>A0A4R2RT15_9BACL</name>
<dbReference type="RefSeq" id="WP_131849065.1">
    <property type="nucleotide sequence ID" value="NZ_SLXV01000024.1"/>
</dbReference>
<sequence>MSIWENLKMAIDSIISHKLRSILTMLGIIIGVASVTIIVAIGQGGTQQLTESFTGTQNSINLMPKSDNEAGGFAIPNPNEKVFTEKDIESLKLVPGVKQVLTTGSSMAEVQYQKEKASGTFVIGFSNPSYLEMSNVAIDKGRSFQGSDFQSSNAGAVITDGVAEKLFPNEDPIGKIIKVANKPITVIGVTKPSKGIGSFIKMNEVFLPSRTWKSVFGVMQIDSVTLQVENTNDMEKIGKKAVQVLNQNHGKKDGYEVQNLQQISKGIEEVGNIMTLVIGSISGISLLVGGIGVMNIMLVSVTERTREIGIRKALGASRGNILTQFLIESITLSSIGGIIGLAIAGLVTTILQSLDLWPAEISLPVALGSILFSMLFGVIFGLLPANKAAKLNPIDCLRHE</sequence>
<feature type="transmembrane region" description="Helical" evidence="7">
    <location>
        <begin position="363"/>
        <end position="383"/>
    </location>
</feature>
<dbReference type="InterPro" id="IPR025857">
    <property type="entry name" value="MacB_PCD"/>
</dbReference>
<proteinExistence type="inferred from homology"/>
<dbReference type="InterPro" id="IPR003838">
    <property type="entry name" value="ABC3_permease_C"/>
</dbReference>
<protein>
    <submittedName>
        <fullName evidence="10">Putative ABC transport system permease protein</fullName>
    </submittedName>
</protein>
<keyword evidence="2" id="KW-1003">Cell membrane</keyword>
<evidence type="ECO:0000313" key="11">
    <source>
        <dbReference type="Proteomes" id="UP000294746"/>
    </source>
</evidence>
<evidence type="ECO:0000256" key="5">
    <source>
        <dbReference type="ARBA" id="ARBA00023136"/>
    </source>
</evidence>
<dbReference type="InterPro" id="IPR050250">
    <property type="entry name" value="Macrolide_Exporter_MacB"/>
</dbReference>
<dbReference type="Pfam" id="PF02687">
    <property type="entry name" value="FtsX"/>
    <property type="match status" value="1"/>
</dbReference>
<dbReference type="PANTHER" id="PTHR30572:SF4">
    <property type="entry name" value="ABC TRANSPORTER PERMEASE YTRF"/>
    <property type="match status" value="1"/>
</dbReference>
<dbReference type="AlphaFoldDB" id="A0A4R2RT15"/>
<evidence type="ECO:0000256" key="2">
    <source>
        <dbReference type="ARBA" id="ARBA00022475"/>
    </source>
</evidence>
<evidence type="ECO:0000256" key="4">
    <source>
        <dbReference type="ARBA" id="ARBA00022989"/>
    </source>
</evidence>
<evidence type="ECO:0000259" key="8">
    <source>
        <dbReference type="Pfam" id="PF02687"/>
    </source>
</evidence>
<feature type="domain" description="ABC3 transporter permease C-terminal" evidence="8">
    <location>
        <begin position="280"/>
        <end position="393"/>
    </location>
</feature>
<comment type="subcellular location">
    <subcellularLocation>
        <location evidence="1">Cell membrane</location>
        <topology evidence="1">Multi-pass membrane protein</topology>
    </subcellularLocation>
</comment>
<organism evidence="10 11">
    <name type="scientific">Baia soyae</name>
    <dbReference type="NCBI Taxonomy" id="1544746"/>
    <lineage>
        <taxon>Bacteria</taxon>
        <taxon>Bacillati</taxon>
        <taxon>Bacillota</taxon>
        <taxon>Bacilli</taxon>
        <taxon>Bacillales</taxon>
        <taxon>Thermoactinomycetaceae</taxon>
        <taxon>Baia</taxon>
    </lineage>
</organism>
<evidence type="ECO:0000256" key="6">
    <source>
        <dbReference type="ARBA" id="ARBA00038076"/>
    </source>
</evidence>
<dbReference type="OrthoDB" id="9770036at2"/>
<evidence type="ECO:0000256" key="7">
    <source>
        <dbReference type="SAM" id="Phobius"/>
    </source>
</evidence>
<evidence type="ECO:0000313" key="10">
    <source>
        <dbReference type="EMBL" id="TCP66434.1"/>
    </source>
</evidence>
<dbReference type="PANTHER" id="PTHR30572">
    <property type="entry name" value="MEMBRANE COMPONENT OF TRANSPORTER-RELATED"/>
    <property type="match status" value="1"/>
</dbReference>
<keyword evidence="5 7" id="KW-0472">Membrane</keyword>
<feature type="transmembrane region" description="Helical" evidence="7">
    <location>
        <begin position="273"/>
        <end position="301"/>
    </location>
</feature>
<reference evidence="10 11" key="1">
    <citation type="submission" date="2019-03" db="EMBL/GenBank/DDBJ databases">
        <title>Genomic Encyclopedia of Type Strains, Phase IV (KMG-IV): sequencing the most valuable type-strain genomes for metagenomic binning, comparative biology and taxonomic classification.</title>
        <authorList>
            <person name="Goeker M."/>
        </authorList>
    </citation>
    <scope>NUCLEOTIDE SEQUENCE [LARGE SCALE GENOMIC DNA]</scope>
    <source>
        <strain evidence="10 11">DSM 46831</strain>
    </source>
</reference>
<dbReference type="EMBL" id="SLXV01000024">
    <property type="protein sequence ID" value="TCP66434.1"/>
    <property type="molecule type" value="Genomic_DNA"/>
</dbReference>
<feature type="transmembrane region" description="Helical" evidence="7">
    <location>
        <begin position="322"/>
        <end position="351"/>
    </location>
</feature>
<feature type="domain" description="MacB-like periplasmic core" evidence="9">
    <location>
        <begin position="21"/>
        <end position="241"/>
    </location>
</feature>
<keyword evidence="4 7" id="KW-1133">Transmembrane helix</keyword>
<comment type="similarity">
    <text evidence="6">Belongs to the ABC-4 integral membrane protein family.</text>
</comment>
<accession>A0A4R2RT15</accession>
<keyword evidence="11" id="KW-1185">Reference proteome</keyword>
<comment type="caution">
    <text evidence="10">The sequence shown here is derived from an EMBL/GenBank/DDBJ whole genome shotgun (WGS) entry which is preliminary data.</text>
</comment>
<evidence type="ECO:0000256" key="3">
    <source>
        <dbReference type="ARBA" id="ARBA00022692"/>
    </source>
</evidence>
<dbReference type="Proteomes" id="UP000294746">
    <property type="component" value="Unassembled WGS sequence"/>
</dbReference>
<evidence type="ECO:0000259" key="9">
    <source>
        <dbReference type="Pfam" id="PF12704"/>
    </source>
</evidence>
<dbReference type="Pfam" id="PF12704">
    <property type="entry name" value="MacB_PCD"/>
    <property type="match status" value="1"/>
</dbReference>